<dbReference type="Proteomes" id="UP000294929">
    <property type="component" value="Unassembled WGS sequence"/>
</dbReference>
<dbReference type="EMBL" id="SDLO01000008">
    <property type="protein sequence ID" value="TDK89601.1"/>
    <property type="molecule type" value="Genomic_DNA"/>
</dbReference>
<organism evidence="1 2">
    <name type="scientific">Mycolicibacterium mucogenicum</name>
    <name type="common">Mycobacterium mucogenicum</name>
    <dbReference type="NCBI Taxonomy" id="56689"/>
    <lineage>
        <taxon>Bacteria</taxon>
        <taxon>Bacillati</taxon>
        <taxon>Actinomycetota</taxon>
        <taxon>Actinomycetes</taxon>
        <taxon>Mycobacteriales</taxon>
        <taxon>Mycobacteriaceae</taxon>
        <taxon>Mycolicibacterium</taxon>
    </lineage>
</organism>
<reference evidence="1 2" key="1">
    <citation type="submission" date="2019-01" db="EMBL/GenBank/DDBJ databases">
        <title>High-quality-draft genome sequences of five non-tuberculosis mycobacteriaceae isolated from a nosocomial environment.</title>
        <authorList>
            <person name="Tiago I."/>
            <person name="Alarico S."/>
            <person name="Pereira S.G."/>
            <person name="Coelho C."/>
            <person name="Maranha A."/>
            <person name="Empadinhas N."/>
        </authorList>
    </citation>
    <scope>NUCLEOTIDE SEQUENCE [LARGE SCALE GENOMIC DNA]</scope>
    <source>
        <strain evidence="1 2">24AIII</strain>
    </source>
</reference>
<dbReference type="Pfam" id="PF14022">
    <property type="entry name" value="DUF4238"/>
    <property type="match status" value="1"/>
</dbReference>
<protein>
    <submittedName>
        <fullName evidence="1">DUF4238 domain-containing protein</fullName>
    </submittedName>
</protein>
<comment type="caution">
    <text evidence="1">The sequence shown here is derived from an EMBL/GenBank/DDBJ whole genome shotgun (WGS) entry which is preliminary data.</text>
</comment>
<evidence type="ECO:0000313" key="2">
    <source>
        <dbReference type="Proteomes" id="UP000294929"/>
    </source>
</evidence>
<evidence type="ECO:0000313" key="1">
    <source>
        <dbReference type="EMBL" id="TDK89601.1"/>
    </source>
</evidence>
<proteinExistence type="predicted"/>
<name>A0A4R5WJ68_MYCMU</name>
<accession>A0A4R5WJ68</accession>
<dbReference type="AlphaFoldDB" id="A0A4R5WJ68"/>
<sequence length="317" mass="35392">MAAYAAFVAKTKRPHYVPQTYFRPWTGEDGLLAYRRRGSDSAIPNSTRNIAVACGIYGSGELSEAREKAFGELESDWPKLRDELIAQGDLHGHRRQLFAIVAAVQLSRTLRHSDKTNFIVDVVNTITERPITQDAVRQYLEKLDGAEPEDDEVDAFWTMVTYAPGPMPTSDEVMSMAMDIAINQVAPRLESKRWTVRNFRRPELMTNDCPVHAWSPPAKRPEKGGVGIATADEVRFPLTPNALLVMTNPDAAPSNASIRSLNTEICRQSHQFVVATPACTPSLDGMTMAGRPSRLRFRTITRTVDGEEHEIVHMWDG</sequence>
<dbReference type="InterPro" id="IPR025332">
    <property type="entry name" value="DUF4238"/>
</dbReference>
<gene>
    <name evidence="1" type="ORF">EUA03_12530</name>
</gene>